<protein>
    <submittedName>
        <fullName evidence="1">Uncharacterized protein</fullName>
    </submittedName>
</protein>
<evidence type="ECO:0000313" key="1">
    <source>
        <dbReference type="EMBL" id="VDG27906.1"/>
    </source>
</evidence>
<evidence type="ECO:0000313" key="2">
    <source>
        <dbReference type="Proteomes" id="UP000289996"/>
    </source>
</evidence>
<dbReference type="Proteomes" id="UP000289996">
    <property type="component" value="Unassembled WGS sequence"/>
</dbReference>
<gene>
    <name evidence="1" type="ORF">MUDAN_MDHGFNIF_02723</name>
</gene>
<dbReference type="RefSeq" id="WP_165450022.1">
    <property type="nucleotide sequence ID" value="NZ_UYIG01000068.1"/>
</dbReference>
<name>A0A660E1I5_9LACO</name>
<proteinExistence type="predicted"/>
<keyword evidence="2" id="KW-1185">Reference proteome</keyword>
<reference evidence="1 2" key="1">
    <citation type="submission" date="2018-11" db="EMBL/GenBank/DDBJ databases">
        <authorList>
            <person name="Wuyts S."/>
        </authorList>
    </citation>
    <scope>NUCLEOTIDE SEQUENCE [LARGE SCALE GENOMIC DNA]</scope>
    <source>
        <strain evidence="1">Lactobacillus mudanjiangensis AMBF249</strain>
    </source>
</reference>
<dbReference type="EMBL" id="UYIG01000068">
    <property type="protein sequence ID" value="VDG27906.1"/>
    <property type="molecule type" value="Genomic_DNA"/>
</dbReference>
<organism evidence="1 2">
    <name type="scientific">Lactiplantibacillus mudanjiangensis</name>
    <dbReference type="NCBI Taxonomy" id="1296538"/>
    <lineage>
        <taxon>Bacteria</taxon>
        <taxon>Bacillati</taxon>
        <taxon>Bacillota</taxon>
        <taxon>Bacilli</taxon>
        <taxon>Lactobacillales</taxon>
        <taxon>Lactobacillaceae</taxon>
        <taxon>Lactiplantibacillus</taxon>
    </lineage>
</organism>
<sequence>MKQEISELQQKNIELKIKNEHLILTTFEHEYPKAVKEKNQLMITALADSLKAISH</sequence>
<accession>A0A660E1I5</accession>
<dbReference type="AlphaFoldDB" id="A0A660E1I5"/>